<reference evidence="1 2" key="1">
    <citation type="journal article" date="2019" name="Int. J. Syst. Evol. Microbiol.">
        <title>The Global Catalogue of Microorganisms (GCM) 10K type strain sequencing project: providing services to taxonomists for standard genome sequencing and annotation.</title>
        <authorList>
            <consortium name="The Broad Institute Genomics Platform"/>
            <consortium name="The Broad Institute Genome Sequencing Center for Infectious Disease"/>
            <person name="Wu L."/>
            <person name="Ma J."/>
        </authorList>
    </citation>
    <scope>NUCLEOTIDE SEQUENCE [LARGE SCALE GENOMIC DNA]</scope>
    <source>
        <strain evidence="1 2">LMG 29247</strain>
    </source>
</reference>
<accession>A0ABD5SWK1</accession>
<dbReference type="Pfam" id="PF23430">
    <property type="entry name" value="DUF7117"/>
    <property type="match status" value="1"/>
</dbReference>
<keyword evidence="2" id="KW-1185">Reference proteome</keyword>
<sequence>VREYRRDVRTWADDRELTASERSALETLGEHVTRIRMLDGDVDPRTAERLVAATRDLANGLRGDEFAFSQARERLDGLE</sequence>
<organism evidence="1 2">
    <name type="scientific">Natrinema soli</name>
    <dbReference type="NCBI Taxonomy" id="1930624"/>
    <lineage>
        <taxon>Archaea</taxon>
        <taxon>Methanobacteriati</taxon>
        <taxon>Methanobacteriota</taxon>
        <taxon>Stenosarchaea group</taxon>
        <taxon>Halobacteria</taxon>
        <taxon>Halobacteriales</taxon>
        <taxon>Natrialbaceae</taxon>
        <taxon>Natrinema</taxon>
    </lineage>
</organism>
<dbReference type="RefSeq" id="WP_425498475.1">
    <property type="nucleotide sequence ID" value="NZ_JAQIVI010000784.1"/>
</dbReference>
<evidence type="ECO:0000313" key="1">
    <source>
        <dbReference type="EMBL" id="MFC6769603.1"/>
    </source>
</evidence>
<proteinExistence type="predicted"/>
<name>A0ABD5SWK1_9EURY</name>
<dbReference type="Proteomes" id="UP001596383">
    <property type="component" value="Unassembled WGS sequence"/>
</dbReference>
<evidence type="ECO:0000313" key="2">
    <source>
        <dbReference type="Proteomes" id="UP001596383"/>
    </source>
</evidence>
<dbReference type="AlphaFoldDB" id="A0ABD5SWK1"/>
<dbReference type="EMBL" id="JBHSWV010000784">
    <property type="protein sequence ID" value="MFC6769603.1"/>
    <property type="molecule type" value="Genomic_DNA"/>
</dbReference>
<gene>
    <name evidence="1" type="ORF">ACFQE6_32565</name>
</gene>
<protein>
    <submittedName>
        <fullName evidence="1">TFIIB-type zinc ribbon-containing protein</fullName>
    </submittedName>
</protein>
<feature type="non-terminal residue" evidence="1">
    <location>
        <position position="1"/>
    </location>
</feature>
<comment type="caution">
    <text evidence="1">The sequence shown here is derived from an EMBL/GenBank/DDBJ whole genome shotgun (WGS) entry which is preliminary data.</text>
</comment>
<dbReference type="InterPro" id="IPR055541">
    <property type="entry name" value="DUF7117"/>
</dbReference>